<evidence type="ECO:0000256" key="5">
    <source>
        <dbReference type="ARBA" id="ARBA00034531"/>
    </source>
</evidence>
<dbReference type="GO" id="GO:0005524">
    <property type="term" value="F:ATP binding"/>
    <property type="evidence" value="ECO:0007669"/>
    <property type="project" value="UniProtKB-KW"/>
</dbReference>
<dbReference type="SUPFAM" id="SSF140931">
    <property type="entry name" value="Fic-like"/>
    <property type="match status" value="1"/>
</dbReference>
<dbReference type="PROSITE" id="PS51459">
    <property type="entry name" value="FIDO"/>
    <property type="match status" value="1"/>
</dbReference>
<accession>A0A9D1PUR9</accession>
<dbReference type="Gene3D" id="1.10.3290.10">
    <property type="entry name" value="Fido-like domain"/>
    <property type="match status" value="1"/>
</dbReference>
<organism evidence="9 10">
    <name type="scientific">Candidatus Ornithospirochaeta avicola</name>
    <dbReference type="NCBI Taxonomy" id="2840896"/>
    <lineage>
        <taxon>Bacteria</taxon>
        <taxon>Pseudomonadati</taxon>
        <taxon>Spirochaetota</taxon>
        <taxon>Spirochaetia</taxon>
        <taxon>Spirochaetales</taxon>
        <taxon>Spirochaetaceae</taxon>
        <taxon>Spirochaetaceae incertae sedis</taxon>
        <taxon>Candidatus Ornithospirochaeta</taxon>
    </lineage>
</organism>
<evidence type="ECO:0000256" key="3">
    <source>
        <dbReference type="ARBA" id="ARBA00022741"/>
    </source>
</evidence>
<name>A0A9D1PUR9_9SPIO</name>
<dbReference type="PANTHER" id="PTHR39560">
    <property type="entry name" value="PROTEIN ADENYLYLTRANSFERASE FIC-RELATED"/>
    <property type="match status" value="1"/>
</dbReference>
<feature type="domain" description="Fido" evidence="8">
    <location>
        <begin position="112"/>
        <end position="249"/>
    </location>
</feature>
<evidence type="ECO:0000313" key="10">
    <source>
        <dbReference type="Proteomes" id="UP000823936"/>
    </source>
</evidence>
<evidence type="ECO:0000256" key="1">
    <source>
        <dbReference type="ARBA" id="ARBA00022679"/>
    </source>
</evidence>
<dbReference type="PANTHER" id="PTHR39560:SF1">
    <property type="entry name" value="PROTEIN ADENYLYLTRANSFERASE FIC-RELATED"/>
    <property type="match status" value="1"/>
</dbReference>
<comment type="caution">
    <text evidence="9">The sequence shown here is derived from an EMBL/GenBank/DDBJ whole genome shotgun (WGS) entry which is preliminary data.</text>
</comment>
<evidence type="ECO:0000313" key="9">
    <source>
        <dbReference type="EMBL" id="HIV99264.1"/>
    </source>
</evidence>
<evidence type="ECO:0000259" key="8">
    <source>
        <dbReference type="PROSITE" id="PS51459"/>
    </source>
</evidence>
<dbReference type="GO" id="GO:0051302">
    <property type="term" value="P:regulation of cell division"/>
    <property type="evidence" value="ECO:0007669"/>
    <property type="project" value="TreeGrafter"/>
</dbReference>
<evidence type="ECO:0000256" key="4">
    <source>
        <dbReference type="ARBA" id="ARBA00022840"/>
    </source>
</evidence>
<evidence type="ECO:0000256" key="2">
    <source>
        <dbReference type="ARBA" id="ARBA00022695"/>
    </source>
</evidence>
<dbReference type="GO" id="GO:0070733">
    <property type="term" value="F:AMPylase activity"/>
    <property type="evidence" value="ECO:0007669"/>
    <property type="project" value="UniProtKB-EC"/>
</dbReference>
<comment type="catalytic activity">
    <reaction evidence="7">
        <text>L-tyrosyl-[protein] + ATP = O-(5'-adenylyl)-L-tyrosyl-[protein] + diphosphate</text>
        <dbReference type="Rhea" id="RHEA:54288"/>
        <dbReference type="Rhea" id="RHEA-COMP:10136"/>
        <dbReference type="Rhea" id="RHEA-COMP:13846"/>
        <dbReference type="ChEBI" id="CHEBI:30616"/>
        <dbReference type="ChEBI" id="CHEBI:33019"/>
        <dbReference type="ChEBI" id="CHEBI:46858"/>
        <dbReference type="ChEBI" id="CHEBI:83624"/>
        <dbReference type="EC" id="2.7.7.108"/>
    </reaction>
</comment>
<dbReference type="InterPro" id="IPR036597">
    <property type="entry name" value="Fido-like_dom_sf"/>
</dbReference>
<keyword evidence="2" id="KW-0548">Nucleotidyltransferase</keyword>
<reference evidence="9" key="1">
    <citation type="journal article" date="2021" name="PeerJ">
        <title>Extensive microbial diversity within the chicken gut microbiome revealed by metagenomics and culture.</title>
        <authorList>
            <person name="Gilroy R."/>
            <person name="Ravi A."/>
            <person name="Getino M."/>
            <person name="Pursley I."/>
            <person name="Horton D.L."/>
            <person name="Alikhan N.F."/>
            <person name="Baker D."/>
            <person name="Gharbi K."/>
            <person name="Hall N."/>
            <person name="Watson M."/>
            <person name="Adriaenssens E.M."/>
            <person name="Foster-Nyarko E."/>
            <person name="Jarju S."/>
            <person name="Secka A."/>
            <person name="Antonio M."/>
            <person name="Oren A."/>
            <person name="Chaudhuri R.R."/>
            <person name="La Ragione R."/>
            <person name="Hildebrand F."/>
            <person name="Pallen M.J."/>
        </authorList>
    </citation>
    <scope>NUCLEOTIDE SEQUENCE</scope>
    <source>
        <strain evidence="9">Gambia11-129</strain>
    </source>
</reference>
<keyword evidence="4" id="KW-0067">ATP-binding</keyword>
<reference evidence="9" key="2">
    <citation type="submission" date="2021-04" db="EMBL/GenBank/DDBJ databases">
        <authorList>
            <person name="Gilroy R."/>
        </authorList>
    </citation>
    <scope>NUCLEOTIDE SEQUENCE</scope>
    <source>
        <strain evidence="9">Gambia11-129</strain>
    </source>
</reference>
<dbReference type="EMBL" id="DXHU01000022">
    <property type="protein sequence ID" value="HIV99264.1"/>
    <property type="molecule type" value="Genomic_DNA"/>
</dbReference>
<evidence type="ECO:0000256" key="6">
    <source>
        <dbReference type="ARBA" id="ARBA00047939"/>
    </source>
</evidence>
<keyword evidence="3" id="KW-0547">Nucleotide-binding</keyword>
<dbReference type="EC" id="2.7.7.108" evidence="5"/>
<keyword evidence="1" id="KW-0808">Transferase</keyword>
<gene>
    <name evidence="9" type="ORF">IAB12_05775</name>
</gene>
<protein>
    <recommendedName>
        <fullName evidence="5">protein adenylyltransferase</fullName>
        <ecNumber evidence="5">2.7.7.108</ecNumber>
    </recommendedName>
</protein>
<sequence length="256" mass="29708">MKDRYVESCIGYLRFGYDFDGLDFPQLSEQLFTKILEGDESADDAIEDYKKRMNLSDSYDASFDEFSLYPDTRCLVNYFNIKDKSLLKKAEMFISSVRICELLEKGQDDVVTDFGYLRRLHSVFFGDIYPSAGAIRTKSISKKTEFCRPEYIEKMGQEIFRKLSDASYLKDLEDQDDFINELAYFMGEVEALHPFMEGNGRTSRFFFTTLALNAGYEIHWENADADNFLEANIAAIEGDYQPLVDVLEEIIIRKED</sequence>
<proteinExistence type="predicted"/>
<dbReference type="AlphaFoldDB" id="A0A9D1PUR9"/>
<dbReference type="Proteomes" id="UP000823936">
    <property type="component" value="Unassembled WGS sequence"/>
</dbReference>
<dbReference type="Pfam" id="PF02661">
    <property type="entry name" value="Fic"/>
    <property type="match status" value="1"/>
</dbReference>
<evidence type="ECO:0000256" key="7">
    <source>
        <dbReference type="ARBA" id="ARBA00048696"/>
    </source>
</evidence>
<dbReference type="InterPro" id="IPR003812">
    <property type="entry name" value="Fido"/>
</dbReference>
<comment type="catalytic activity">
    <reaction evidence="6">
        <text>L-threonyl-[protein] + ATP = 3-O-(5'-adenylyl)-L-threonyl-[protein] + diphosphate</text>
        <dbReference type="Rhea" id="RHEA:54292"/>
        <dbReference type="Rhea" id="RHEA-COMP:11060"/>
        <dbReference type="Rhea" id="RHEA-COMP:13847"/>
        <dbReference type="ChEBI" id="CHEBI:30013"/>
        <dbReference type="ChEBI" id="CHEBI:30616"/>
        <dbReference type="ChEBI" id="CHEBI:33019"/>
        <dbReference type="ChEBI" id="CHEBI:138113"/>
        <dbReference type="EC" id="2.7.7.108"/>
    </reaction>
</comment>